<evidence type="ECO:0000313" key="3">
    <source>
        <dbReference type="WBParaSite" id="Hba_08689"/>
    </source>
</evidence>
<feature type="compositionally biased region" description="Polar residues" evidence="1">
    <location>
        <begin position="130"/>
        <end position="139"/>
    </location>
</feature>
<sequence>MERSKLIVIYYFPLAEFLDSFRSISLVPISLLEIYIRLYIHSFQYITYTNAMLEIPISIYNKSQKLNRILLSCITHVHIYRADHVLHIKCHRIKIIFFITVIHIYTMSLSNTVRPSNSQMTRQLGRHPNRNTAHVTGGI</sequence>
<dbReference type="Proteomes" id="UP000095283">
    <property type="component" value="Unplaced"/>
</dbReference>
<feature type="region of interest" description="Disordered" evidence="1">
    <location>
        <begin position="118"/>
        <end position="139"/>
    </location>
</feature>
<dbReference type="AlphaFoldDB" id="A0A1I7WU73"/>
<keyword evidence="2" id="KW-1185">Reference proteome</keyword>
<evidence type="ECO:0000256" key="1">
    <source>
        <dbReference type="SAM" id="MobiDB-lite"/>
    </source>
</evidence>
<dbReference type="WBParaSite" id="Hba_08689">
    <property type="protein sequence ID" value="Hba_08689"/>
    <property type="gene ID" value="Hba_08689"/>
</dbReference>
<protein>
    <submittedName>
        <fullName evidence="3">Ovule protein</fullName>
    </submittedName>
</protein>
<reference evidence="3" key="1">
    <citation type="submission" date="2016-11" db="UniProtKB">
        <authorList>
            <consortium name="WormBaseParasite"/>
        </authorList>
    </citation>
    <scope>IDENTIFICATION</scope>
</reference>
<accession>A0A1I7WU73</accession>
<evidence type="ECO:0000313" key="2">
    <source>
        <dbReference type="Proteomes" id="UP000095283"/>
    </source>
</evidence>
<organism evidence="2 3">
    <name type="scientific">Heterorhabditis bacteriophora</name>
    <name type="common">Entomopathogenic nematode worm</name>
    <dbReference type="NCBI Taxonomy" id="37862"/>
    <lineage>
        <taxon>Eukaryota</taxon>
        <taxon>Metazoa</taxon>
        <taxon>Ecdysozoa</taxon>
        <taxon>Nematoda</taxon>
        <taxon>Chromadorea</taxon>
        <taxon>Rhabditida</taxon>
        <taxon>Rhabditina</taxon>
        <taxon>Rhabditomorpha</taxon>
        <taxon>Strongyloidea</taxon>
        <taxon>Heterorhabditidae</taxon>
        <taxon>Heterorhabditis</taxon>
    </lineage>
</organism>
<name>A0A1I7WU73_HETBA</name>
<proteinExistence type="predicted"/>